<sequence length="269" mass="30723">MRRSPIVVVLLLIISVNGFAQKKEKSKSGNWRLVWSDEFEYEGLPDSTKWSFEEGDHGWGNNEMQYYTSADTANAIVRDGKLHITVRKEQKGKAGHTSARIISKGKGDWLYGKIEARAMLPAGRGLWPAIWMLPTDWKYGGWPASGEIDIMEHVGYVPDSVYGSVHTKKFNHVLHTQTTRGYRVLNPYSAFHNYTIVWDRSKIDFYVDDTHYLTFKNTGNGPEEWPFDKRFHLLLNVAVGGGWGGLKGVDDSVFPQSMVVDYIRVYQKQ</sequence>
<feature type="domain" description="GH16" evidence="2">
    <location>
        <begin position="25"/>
        <end position="269"/>
    </location>
</feature>
<evidence type="ECO:0000313" key="3">
    <source>
        <dbReference type="EMBL" id="RXF67306.1"/>
    </source>
</evidence>
<reference evidence="3 4" key="1">
    <citation type="submission" date="2018-12" db="EMBL/GenBank/DDBJ databases">
        <title>The Draft Genome Sequence of the Soil Bacterium Pedobacter tournemirensis R1.</title>
        <authorList>
            <person name="He J."/>
        </authorList>
    </citation>
    <scope>NUCLEOTIDE SEQUENCE [LARGE SCALE GENOMIC DNA]</scope>
    <source>
        <strain evidence="3 4">R1</strain>
    </source>
</reference>
<comment type="caution">
    <text evidence="3">The sequence shown here is derived from an EMBL/GenBank/DDBJ whole genome shotgun (WGS) entry which is preliminary data.</text>
</comment>
<accession>A0A4Q0M3X9</accession>
<evidence type="ECO:0000313" key="4">
    <source>
        <dbReference type="Proteomes" id="UP000290848"/>
    </source>
</evidence>
<dbReference type="GO" id="GO:0004553">
    <property type="term" value="F:hydrolase activity, hydrolyzing O-glycosyl compounds"/>
    <property type="evidence" value="ECO:0007669"/>
    <property type="project" value="InterPro"/>
</dbReference>
<dbReference type="PANTHER" id="PTHR10963">
    <property type="entry name" value="GLYCOSYL HYDROLASE-RELATED"/>
    <property type="match status" value="1"/>
</dbReference>
<dbReference type="AlphaFoldDB" id="A0A4Q0M3X9"/>
<evidence type="ECO:0000256" key="1">
    <source>
        <dbReference type="ARBA" id="ARBA00006865"/>
    </source>
</evidence>
<comment type="similarity">
    <text evidence="1">Belongs to the glycosyl hydrolase 16 family.</text>
</comment>
<dbReference type="Gene3D" id="2.60.120.200">
    <property type="match status" value="1"/>
</dbReference>
<dbReference type="GO" id="GO:0005975">
    <property type="term" value="P:carbohydrate metabolic process"/>
    <property type="evidence" value="ECO:0007669"/>
    <property type="project" value="InterPro"/>
</dbReference>
<dbReference type="SUPFAM" id="SSF49899">
    <property type="entry name" value="Concanavalin A-like lectins/glucanases"/>
    <property type="match status" value="1"/>
</dbReference>
<dbReference type="InterPro" id="IPR000757">
    <property type="entry name" value="Beta-glucanase-like"/>
</dbReference>
<dbReference type="EMBL" id="RXOC01000019">
    <property type="protein sequence ID" value="RXF67306.1"/>
    <property type="molecule type" value="Genomic_DNA"/>
</dbReference>
<dbReference type="Pfam" id="PF00722">
    <property type="entry name" value="Glyco_hydro_16"/>
    <property type="match status" value="1"/>
</dbReference>
<protein>
    <submittedName>
        <fullName evidence="3">Glycoside hydrolase family 16 protein</fullName>
    </submittedName>
</protein>
<dbReference type="CDD" id="cd08023">
    <property type="entry name" value="GH16_laminarinase_like"/>
    <property type="match status" value="1"/>
</dbReference>
<dbReference type="PANTHER" id="PTHR10963:SF55">
    <property type="entry name" value="GLYCOSIDE HYDROLASE FAMILY 16 PROTEIN"/>
    <property type="match status" value="1"/>
</dbReference>
<organism evidence="3 4">
    <name type="scientific">Arcticibacter tournemirensis</name>
    <dbReference type="NCBI Taxonomy" id="699437"/>
    <lineage>
        <taxon>Bacteria</taxon>
        <taxon>Pseudomonadati</taxon>
        <taxon>Bacteroidota</taxon>
        <taxon>Sphingobacteriia</taxon>
        <taxon>Sphingobacteriales</taxon>
        <taxon>Sphingobacteriaceae</taxon>
        <taxon>Arcticibacter</taxon>
    </lineage>
</organism>
<dbReference type="Proteomes" id="UP000290848">
    <property type="component" value="Unassembled WGS sequence"/>
</dbReference>
<dbReference type="PROSITE" id="PS51762">
    <property type="entry name" value="GH16_2"/>
    <property type="match status" value="1"/>
</dbReference>
<proteinExistence type="inferred from homology"/>
<gene>
    <name evidence="3" type="ORF">EKH83_20290</name>
</gene>
<name>A0A4Q0M3X9_9SPHI</name>
<evidence type="ECO:0000259" key="2">
    <source>
        <dbReference type="PROSITE" id="PS51762"/>
    </source>
</evidence>
<dbReference type="InterPro" id="IPR050546">
    <property type="entry name" value="Glycosyl_Hydrlase_16"/>
</dbReference>
<dbReference type="InterPro" id="IPR013320">
    <property type="entry name" value="ConA-like_dom_sf"/>
</dbReference>
<dbReference type="RefSeq" id="WP_128771296.1">
    <property type="nucleotide sequence ID" value="NZ_RXOC01000019.1"/>
</dbReference>
<keyword evidence="3" id="KW-0378">Hydrolase</keyword>